<keyword evidence="3" id="KW-1185">Reference proteome</keyword>
<dbReference type="Proteomes" id="UP000658382">
    <property type="component" value="Unassembled WGS sequence"/>
</dbReference>
<dbReference type="Pfam" id="PF07454">
    <property type="entry name" value="SpoIIP"/>
    <property type="match status" value="1"/>
</dbReference>
<proteinExistence type="predicted"/>
<dbReference type="InterPro" id="IPR010897">
    <property type="entry name" value="Spore_II_P"/>
</dbReference>
<dbReference type="AlphaFoldDB" id="A0A917PVA1"/>
<organism evidence="2 3">
    <name type="scientific">Lentibacillus kapialis</name>
    <dbReference type="NCBI Taxonomy" id="340214"/>
    <lineage>
        <taxon>Bacteria</taxon>
        <taxon>Bacillati</taxon>
        <taxon>Bacillota</taxon>
        <taxon>Bacilli</taxon>
        <taxon>Bacillales</taxon>
        <taxon>Bacillaceae</taxon>
        <taxon>Lentibacillus</taxon>
    </lineage>
</organism>
<dbReference type="EMBL" id="BMNQ01000018">
    <property type="protein sequence ID" value="GGJ94284.1"/>
    <property type="molecule type" value="Genomic_DNA"/>
</dbReference>
<evidence type="ECO:0000313" key="2">
    <source>
        <dbReference type="EMBL" id="GGJ94284.1"/>
    </source>
</evidence>
<feature type="region of interest" description="Disordered" evidence="1">
    <location>
        <begin position="57"/>
        <end position="89"/>
    </location>
</feature>
<reference evidence="2" key="1">
    <citation type="journal article" date="2014" name="Int. J. Syst. Evol. Microbiol.">
        <title>Complete genome sequence of Corynebacterium casei LMG S-19264T (=DSM 44701T), isolated from a smear-ripened cheese.</title>
        <authorList>
            <consortium name="US DOE Joint Genome Institute (JGI-PGF)"/>
            <person name="Walter F."/>
            <person name="Albersmeier A."/>
            <person name="Kalinowski J."/>
            <person name="Ruckert C."/>
        </authorList>
    </citation>
    <scope>NUCLEOTIDE SEQUENCE</scope>
    <source>
        <strain evidence="2">JCM 12580</strain>
    </source>
</reference>
<gene>
    <name evidence="2" type="primary">spoIIP</name>
    <name evidence="2" type="ORF">GCM10007063_16020</name>
</gene>
<evidence type="ECO:0000313" key="3">
    <source>
        <dbReference type="Proteomes" id="UP000658382"/>
    </source>
</evidence>
<feature type="compositionally biased region" description="Polar residues" evidence="1">
    <location>
        <begin position="76"/>
        <end position="89"/>
    </location>
</feature>
<dbReference type="NCBIfam" id="TIGR02867">
    <property type="entry name" value="spore_II_P"/>
    <property type="match status" value="1"/>
</dbReference>
<name>A0A917PVA1_9BACI</name>
<comment type="caution">
    <text evidence="2">The sequence shown here is derived from an EMBL/GenBank/DDBJ whole genome shotgun (WGS) entry which is preliminary data.</text>
</comment>
<evidence type="ECO:0000256" key="1">
    <source>
        <dbReference type="SAM" id="MobiDB-lite"/>
    </source>
</evidence>
<sequence length="311" mass="34630">MKENLNANDIKSPDFSSLVFAFTSGITPKSFTSLLELELPGMKTFSNGMRLQGKDLTAMPVESPPPDFDKLLKEGSSGNHSEQEDQVNQDTDNAEVFIYHSHAWEAFLPLLDEPEKKPSEASSTNNKQNIVLAGSMLAKQLENRGVSTLHDKTNVTASLNQKGWGPGDSYKFSRQSVKEVMSANDTVNYFIDIHRDALRKDQTTVTIDGKNYAKLFFIVGVGHEEYQKNLAFAKELHTMIKQKYPGLSKGIYKKSKSEGNGIYNQDMSGRSILIEFGGIDNNREELNNTAEVMAEVLSEHQKDALKVNNAN</sequence>
<accession>A0A917PVA1</accession>
<protein>
    <submittedName>
        <fullName evidence="2">Stage II sporulation protein P</fullName>
    </submittedName>
</protein>
<reference evidence="2" key="2">
    <citation type="submission" date="2020-09" db="EMBL/GenBank/DDBJ databases">
        <authorList>
            <person name="Sun Q."/>
            <person name="Ohkuma M."/>
        </authorList>
    </citation>
    <scope>NUCLEOTIDE SEQUENCE</scope>
    <source>
        <strain evidence="2">JCM 12580</strain>
    </source>
</reference>
<dbReference type="SUPFAM" id="SSF53187">
    <property type="entry name" value="Zn-dependent exopeptidases"/>
    <property type="match status" value="1"/>
</dbReference>